<reference evidence="1" key="1">
    <citation type="journal article" date="2008" name="ISME J.">
        <title>Genomic patterns of recombination, clonal divergence and environment in marine microbial populations.</title>
        <authorList>
            <person name="Konstantinidis K.T."/>
            <person name="Delong E.F."/>
        </authorList>
    </citation>
    <scope>NUCLEOTIDE SEQUENCE</scope>
</reference>
<proteinExistence type="predicted"/>
<organism evidence="1">
    <name type="scientific">uncultured marine microorganism HF4000_005I08</name>
    <dbReference type="NCBI Taxonomy" id="455507"/>
    <lineage>
        <taxon>unclassified sequences</taxon>
        <taxon>environmental samples</taxon>
    </lineage>
</organism>
<name>B3T0H6_9ZZZZ</name>
<dbReference type="SUPFAM" id="SSF53448">
    <property type="entry name" value="Nucleotide-diphospho-sugar transferases"/>
    <property type="match status" value="1"/>
</dbReference>
<sequence length="216" mass="24352">MQRHIELLQAYGVKELVMIVGHRQDDLIAEAETFADKGFVRPIFNPRYKEGPLLSMAKGIDVLRGGTDVLFMNSDVLYHPLILEKLIRSPHRNCFIMDRQFQSNADQVLVCVNGGKVVDFGKGLGEDFELFGEWPGFLKISGEIAAKVANSTQGFIDRSDIEGPYEQAFREVLIGEPRGTFSVEDVTGIPWIEIDCPEDLDKANRKTFPRISDYRA</sequence>
<evidence type="ECO:0000313" key="1">
    <source>
        <dbReference type="EMBL" id="ABZ06086.1"/>
    </source>
</evidence>
<dbReference type="InterPro" id="IPR029044">
    <property type="entry name" value="Nucleotide-diphossugar_trans"/>
</dbReference>
<dbReference type="AlphaFoldDB" id="B3T0H6"/>
<protein>
    <submittedName>
        <fullName evidence="1">Uncharacterized protein</fullName>
    </submittedName>
</protein>
<gene>
    <name evidence="1" type="ORF">ALOHA_HF4000005I08ctg1g12</name>
</gene>
<dbReference type="Gene3D" id="3.90.550.10">
    <property type="entry name" value="Spore Coat Polysaccharide Biosynthesis Protein SpsA, Chain A"/>
    <property type="match status" value="1"/>
</dbReference>
<dbReference type="EMBL" id="EU016566">
    <property type="protein sequence ID" value="ABZ06086.1"/>
    <property type="molecule type" value="Genomic_DNA"/>
</dbReference>
<accession>B3T0H6</accession>